<evidence type="ECO:0000313" key="9">
    <source>
        <dbReference type="EMBL" id="KHJ77739.1"/>
    </source>
</evidence>
<keyword evidence="7" id="KW-1133">Transmembrane helix</keyword>
<comment type="catalytic activity">
    <reaction evidence="6">
        <text>glucuronate acceptor + UDP-alpha-D-glucuronate = acceptor beta-D-glucuronoside + UDP + H(+)</text>
        <dbReference type="Rhea" id="RHEA:21032"/>
        <dbReference type="ChEBI" id="CHEBI:15378"/>
        <dbReference type="ChEBI" id="CHEBI:58052"/>
        <dbReference type="ChEBI" id="CHEBI:58223"/>
        <dbReference type="ChEBI" id="CHEBI:132367"/>
        <dbReference type="ChEBI" id="CHEBI:132368"/>
        <dbReference type="EC" id="2.4.1.17"/>
    </reaction>
</comment>
<evidence type="ECO:0000313" key="10">
    <source>
        <dbReference type="Proteomes" id="UP000053660"/>
    </source>
</evidence>
<evidence type="ECO:0000256" key="8">
    <source>
        <dbReference type="SAM" id="SignalP"/>
    </source>
</evidence>
<feature type="signal peptide" evidence="8">
    <location>
        <begin position="1"/>
        <end position="15"/>
    </location>
</feature>
<organism evidence="9 10">
    <name type="scientific">Oesophagostomum dentatum</name>
    <name type="common">Nodular worm</name>
    <dbReference type="NCBI Taxonomy" id="61180"/>
    <lineage>
        <taxon>Eukaryota</taxon>
        <taxon>Metazoa</taxon>
        <taxon>Ecdysozoa</taxon>
        <taxon>Nematoda</taxon>
        <taxon>Chromadorea</taxon>
        <taxon>Rhabditida</taxon>
        <taxon>Rhabditina</taxon>
        <taxon>Rhabditomorpha</taxon>
        <taxon>Strongyloidea</taxon>
        <taxon>Strongylidae</taxon>
        <taxon>Oesophagostomum</taxon>
    </lineage>
</organism>
<dbReference type="PANTHER" id="PTHR48043:SF23">
    <property type="entry name" value="UDP-GLUCURONOSYLTRANSFERASE"/>
    <property type="match status" value="1"/>
</dbReference>
<dbReference type="CDD" id="cd03784">
    <property type="entry name" value="GT1_Gtf-like"/>
    <property type="match status" value="1"/>
</dbReference>
<evidence type="ECO:0000256" key="7">
    <source>
        <dbReference type="SAM" id="Phobius"/>
    </source>
</evidence>
<dbReference type="PANTHER" id="PTHR48043">
    <property type="entry name" value="EG:EG0003.4 PROTEIN-RELATED"/>
    <property type="match status" value="1"/>
</dbReference>
<keyword evidence="7" id="KW-0472">Membrane</keyword>
<name>A0A0B1RYI2_OESDE</name>
<dbReference type="Pfam" id="PF00201">
    <property type="entry name" value="UDPGT"/>
    <property type="match status" value="1"/>
</dbReference>
<keyword evidence="4" id="KW-0808">Transferase</keyword>
<feature type="non-terminal residue" evidence="9">
    <location>
        <position position="1"/>
    </location>
</feature>
<accession>A0A0B1RYI2</accession>
<dbReference type="SUPFAM" id="SSF53756">
    <property type="entry name" value="UDP-Glycosyltransferase/glycogen phosphorylase"/>
    <property type="match status" value="1"/>
</dbReference>
<evidence type="ECO:0000256" key="5">
    <source>
        <dbReference type="ARBA" id="ARBA00022729"/>
    </source>
</evidence>
<proteinExistence type="inferred from homology"/>
<dbReference type="InterPro" id="IPR002213">
    <property type="entry name" value="UDP_glucos_trans"/>
</dbReference>
<feature type="chain" id="PRO_5012497761" description="glucuronosyltransferase" evidence="8">
    <location>
        <begin position="16"/>
        <end position="178"/>
    </location>
</feature>
<sequence>YLCSILLFIVHFTLADPRLSVFVTHGGLGSTTELAHQGKPAILIPLFAEQSRNAVMLAKHGGGIVLRKTDLSNPDKLRDSLAKIFNDASYKENAERLSQMLLNQPISAKQLLVQHSEFAARFGRQSNLDPYGRNLSFIQYHLIDVMLAVAAIFVTVVYFSVKLLARCFRVAVVKSKTD</sequence>
<reference evidence="9 10" key="1">
    <citation type="submission" date="2014-03" db="EMBL/GenBank/DDBJ databases">
        <title>Draft genome of the hookworm Oesophagostomum dentatum.</title>
        <authorList>
            <person name="Mitreva M."/>
        </authorList>
    </citation>
    <scope>NUCLEOTIDE SEQUENCE [LARGE SCALE GENOMIC DNA]</scope>
    <source>
        <strain evidence="9 10">OD-Hann</strain>
    </source>
</reference>
<dbReference type="GO" id="GO:0015020">
    <property type="term" value="F:glucuronosyltransferase activity"/>
    <property type="evidence" value="ECO:0007669"/>
    <property type="project" value="UniProtKB-EC"/>
</dbReference>
<keyword evidence="3" id="KW-0328">Glycosyltransferase</keyword>
<keyword evidence="5 8" id="KW-0732">Signal</keyword>
<evidence type="ECO:0000256" key="1">
    <source>
        <dbReference type="ARBA" id="ARBA00009995"/>
    </source>
</evidence>
<dbReference type="AlphaFoldDB" id="A0A0B1RYI2"/>
<dbReference type="EMBL" id="KN610466">
    <property type="protein sequence ID" value="KHJ77739.1"/>
    <property type="molecule type" value="Genomic_DNA"/>
</dbReference>
<dbReference type="InterPro" id="IPR050271">
    <property type="entry name" value="UDP-glycosyltransferase"/>
</dbReference>
<evidence type="ECO:0000256" key="6">
    <source>
        <dbReference type="ARBA" id="ARBA00047475"/>
    </source>
</evidence>
<keyword evidence="7" id="KW-0812">Transmembrane</keyword>
<evidence type="ECO:0000256" key="4">
    <source>
        <dbReference type="ARBA" id="ARBA00022679"/>
    </source>
</evidence>
<feature type="transmembrane region" description="Helical" evidence="7">
    <location>
        <begin position="137"/>
        <end position="159"/>
    </location>
</feature>
<dbReference type="OrthoDB" id="5835829at2759"/>
<comment type="similarity">
    <text evidence="1">Belongs to the UDP-glycosyltransferase family.</text>
</comment>
<evidence type="ECO:0000256" key="2">
    <source>
        <dbReference type="ARBA" id="ARBA00012544"/>
    </source>
</evidence>
<dbReference type="Proteomes" id="UP000053660">
    <property type="component" value="Unassembled WGS sequence"/>
</dbReference>
<evidence type="ECO:0000256" key="3">
    <source>
        <dbReference type="ARBA" id="ARBA00022676"/>
    </source>
</evidence>
<dbReference type="EC" id="2.4.1.17" evidence="2"/>
<keyword evidence="10" id="KW-1185">Reference proteome</keyword>
<dbReference type="Gene3D" id="3.40.50.2000">
    <property type="entry name" value="Glycogen Phosphorylase B"/>
    <property type="match status" value="1"/>
</dbReference>
<protein>
    <recommendedName>
        <fullName evidence="2">glucuronosyltransferase</fullName>
        <ecNumber evidence="2">2.4.1.17</ecNumber>
    </recommendedName>
</protein>
<gene>
    <name evidence="9" type="ORF">OESDEN_22641</name>
</gene>